<organism evidence="1 2">
    <name type="scientific">Saitozyma podzolica</name>
    <dbReference type="NCBI Taxonomy" id="1890683"/>
    <lineage>
        <taxon>Eukaryota</taxon>
        <taxon>Fungi</taxon>
        <taxon>Dikarya</taxon>
        <taxon>Basidiomycota</taxon>
        <taxon>Agaricomycotina</taxon>
        <taxon>Tremellomycetes</taxon>
        <taxon>Tremellales</taxon>
        <taxon>Trimorphomycetaceae</taxon>
        <taxon>Saitozyma</taxon>
    </lineage>
</organism>
<evidence type="ECO:0000313" key="1">
    <source>
        <dbReference type="EMBL" id="RSH94265.1"/>
    </source>
</evidence>
<dbReference type="Proteomes" id="UP000279259">
    <property type="component" value="Unassembled WGS sequence"/>
</dbReference>
<dbReference type="OrthoDB" id="10423350at2759"/>
<evidence type="ECO:0000313" key="2">
    <source>
        <dbReference type="Proteomes" id="UP000279259"/>
    </source>
</evidence>
<accession>A0A427YTF3</accession>
<keyword evidence="2" id="KW-1185">Reference proteome</keyword>
<reference evidence="1 2" key="1">
    <citation type="submission" date="2018-11" db="EMBL/GenBank/DDBJ databases">
        <title>Genome sequence of Saitozyma podzolica DSM 27192.</title>
        <authorList>
            <person name="Aliyu H."/>
            <person name="Gorte O."/>
            <person name="Ochsenreither K."/>
        </authorList>
    </citation>
    <scope>NUCLEOTIDE SEQUENCE [LARGE SCALE GENOMIC DNA]</scope>
    <source>
        <strain evidence="1 2">DSM 27192</strain>
    </source>
</reference>
<sequence>MATNPPTTPFNCYLSRDSILYPFHPDYIYHCQKGRRDVVMITGGEALALYLTPAMVNSLGKITNRRLFKDAQINHPTRHDRNKAIEVYTEETVETIHILLKVAQGDLRSYTFRWFEITDCLRFCIKAGLDKGILDAIMDDAIPNLHAYDLFPALVFFSRRNFPSGARRVLRQGWRAEVPVLGRRVVKPLRPNKEGQEWAGAELRRFPAHWFLALTDAEREAQAQSGRPKRRLYWEIFSRSFRHHLTRRWASTGEAESSHFNSS</sequence>
<proteinExistence type="predicted"/>
<gene>
    <name evidence="1" type="ORF">EHS25_004068</name>
</gene>
<protein>
    <submittedName>
        <fullName evidence="1">Uncharacterized protein</fullName>
    </submittedName>
</protein>
<comment type="caution">
    <text evidence="1">The sequence shown here is derived from an EMBL/GenBank/DDBJ whole genome shotgun (WGS) entry which is preliminary data.</text>
</comment>
<dbReference type="EMBL" id="RSCD01000002">
    <property type="protein sequence ID" value="RSH94265.1"/>
    <property type="molecule type" value="Genomic_DNA"/>
</dbReference>
<name>A0A427YTF3_9TREE</name>
<dbReference type="AlphaFoldDB" id="A0A427YTF3"/>